<protein>
    <submittedName>
        <fullName evidence="1">Uncharacterized protein</fullName>
    </submittedName>
</protein>
<reference evidence="1" key="1">
    <citation type="submission" date="2019-08" db="EMBL/GenBank/DDBJ databases">
        <authorList>
            <person name="Kucharzyk K."/>
            <person name="Murdoch R.W."/>
            <person name="Higgins S."/>
            <person name="Loffler F."/>
        </authorList>
    </citation>
    <scope>NUCLEOTIDE SEQUENCE</scope>
</reference>
<dbReference type="AlphaFoldDB" id="A0A645JD84"/>
<evidence type="ECO:0000313" key="1">
    <source>
        <dbReference type="EMBL" id="MPN61132.1"/>
    </source>
</evidence>
<dbReference type="EMBL" id="VSSQ01137315">
    <property type="protein sequence ID" value="MPN61132.1"/>
    <property type="molecule type" value="Genomic_DNA"/>
</dbReference>
<organism evidence="1">
    <name type="scientific">bioreactor metagenome</name>
    <dbReference type="NCBI Taxonomy" id="1076179"/>
    <lineage>
        <taxon>unclassified sequences</taxon>
        <taxon>metagenomes</taxon>
        <taxon>ecological metagenomes</taxon>
    </lineage>
</organism>
<sequence length="137" mass="14397">MAGCARRHASALYAATEDFLAQQRQFLILGGPGLGLLGAEVGRQVQHVLRTETGDDAAHHRIFALTRLEVGELLVDVFRIQAGQPGIGRDGAVAVRRVAACADLIDDAFSRLGIAFAGRARSRFVGKSGGGGQCGNQ</sequence>
<proteinExistence type="predicted"/>
<gene>
    <name evidence="1" type="ORF">SDC9_208866</name>
</gene>
<name>A0A645JD84_9ZZZZ</name>
<comment type="caution">
    <text evidence="1">The sequence shown here is derived from an EMBL/GenBank/DDBJ whole genome shotgun (WGS) entry which is preliminary data.</text>
</comment>
<accession>A0A645JD84</accession>